<protein>
    <recommendedName>
        <fullName evidence="9">Two-component system, response regulator YesN</fullName>
    </recommendedName>
</protein>
<feature type="domain" description="Response regulatory" evidence="6">
    <location>
        <begin position="4"/>
        <end position="121"/>
    </location>
</feature>
<keyword evidence="4" id="KW-0597">Phosphoprotein</keyword>
<dbReference type="PANTHER" id="PTHR43280:SF28">
    <property type="entry name" value="HTH-TYPE TRANSCRIPTIONAL ACTIVATOR RHAS"/>
    <property type="match status" value="1"/>
</dbReference>
<comment type="caution">
    <text evidence="7">The sequence shown here is derived from an EMBL/GenBank/DDBJ whole genome shotgun (WGS) entry which is preliminary data.</text>
</comment>
<evidence type="ECO:0000259" key="6">
    <source>
        <dbReference type="PROSITE" id="PS50110"/>
    </source>
</evidence>
<feature type="modified residue" description="4-aspartylphosphate" evidence="4">
    <location>
        <position position="56"/>
    </location>
</feature>
<dbReference type="Gene3D" id="3.40.50.2300">
    <property type="match status" value="1"/>
</dbReference>
<dbReference type="SUPFAM" id="SSF52172">
    <property type="entry name" value="CheY-like"/>
    <property type="match status" value="1"/>
</dbReference>
<dbReference type="SMART" id="SM00448">
    <property type="entry name" value="REC"/>
    <property type="match status" value="1"/>
</dbReference>
<dbReference type="Gene3D" id="1.10.10.60">
    <property type="entry name" value="Homeodomain-like"/>
    <property type="match status" value="2"/>
</dbReference>
<dbReference type="SMART" id="SM00342">
    <property type="entry name" value="HTH_ARAC"/>
    <property type="match status" value="1"/>
</dbReference>
<dbReference type="GO" id="GO:0003700">
    <property type="term" value="F:DNA-binding transcription factor activity"/>
    <property type="evidence" value="ECO:0007669"/>
    <property type="project" value="InterPro"/>
</dbReference>
<feature type="domain" description="HTH araC/xylS-type" evidence="5">
    <location>
        <begin position="443"/>
        <end position="541"/>
    </location>
</feature>
<organism evidence="7 8">
    <name type="scientific">Insulibacter thermoxylanivorax</name>
    <dbReference type="NCBI Taxonomy" id="2749268"/>
    <lineage>
        <taxon>Bacteria</taxon>
        <taxon>Bacillati</taxon>
        <taxon>Bacillota</taxon>
        <taxon>Bacilli</taxon>
        <taxon>Bacillales</taxon>
        <taxon>Paenibacillaceae</taxon>
        <taxon>Insulibacter</taxon>
    </lineage>
</organism>
<dbReference type="InterPro" id="IPR009057">
    <property type="entry name" value="Homeodomain-like_sf"/>
</dbReference>
<evidence type="ECO:0000256" key="3">
    <source>
        <dbReference type="ARBA" id="ARBA00023163"/>
    </source>
</evidence>
<keyword evidence="8" id="KW-1185">Reference proteome</keyword>
<dbReference type="InterPro" id="IPR018062">
    <property type="entry name" value="HTH_AraC-typ_CS"/>
</dbReference>
<dbReference type="Pfam" id="PF00072">
    <property type="entry name" value="Response_reg"/>
    <property type="match status" value="1"/>
</dbReference>
<dbReference type="GO" id="GO:0000160">
    <property type="term" value="P:phosphorelay signal transduction system"/>
    <property type="evidence" value="ECO:0007669"/>
    <property type="project" value="InterPro"/>
</dbReference>
<dbReference type="AlphaFoldDB" id="A0A916QCD1"/>
<dbReference type="PANTHER" id="PTHR43280">
    <property type="entry name" value="ARAC-FAMILY TRANSCRIPTIONAL REGULATOR"/>
    <property type="match status" value="1"/>
</dbReference>
<evidence type="ECO:0000313" key="8">
    <source>
        <dbReference type="Proteomes" id="UP000654993"/>
    </source>
</evidence>
<dbReference type="PRINTS" id="PR00032">
    <property type="entry name" value="HTHARAC"/>
</dbReference>
<dbReference type="SUPFAM" id="SSF46689">
    <property type="entry name" value="Homeodomain-like"/>
    <property type="match status" value="2"/>
</dbReference>
<reference evidence="7" key="1">
    <citation type="submission" date="2020-08" db="EMBL/GenBank/DDBJ databases">
        <authorList>
            <person name="Uke A."/>
            <person name="Chhe C."/>
            <person name="Baramee S."/>
            <person name="Kosugi A."/>
        </authorList>
    </citation>
    <scope>NUCLEOTIDE SEQUENCE</scope>
    <source>
        <strain evidence="7">DA-C8</strain>
    </source>
</reference>
<dbReference type="RefSeq" id="WP_308808407.1">
    <property type="nucleotide sequence ID" value="NZ_BMAQ01000002.1"/>
</dbReference>
<dbReference type="CDD" id="cd17536">
    <property type="entry name" value="REC_YesN-like"/>
    <property type="match status" value="1"/>
</dbReference>
<dbReference type="PROSITE" id="PS00041">
    <property type="entry name" value="HTH_ARAC_FAMILY_1"/>
    <property type="match status" value="1"/>
</dbReference>
<dbReference type="PROSITE" id="PS50110">
    <property type="entry name" value="RESPONSE_REGULATORY"/>
    <property type="match status" value="1"/>
</dbReference>
<dbReference type="Proteomes" id="UP000654993">
    <property type="component" value="Unassembled WGS sequence"/>
</dbReference>
<keyword evidence="1" id="KW-0805">Transcription regulation</keyword>
<sequence>MMHRLLIVDDEEIITDSLYEVFNQVMSDELDIYRAYSAREALDWLSRTRIDIVLTDIRMPGMNGLELMDEIQIYWPRCRIIFLTGHSEFDYAYQAMKVPSVRYLLKTEGYDKVVQTVREVLEEIRHHERMDQLISKSQELMGEVQLLWQRDYFRYLIQHPEEMKEEDLANDFQRLNIPLDVRMPVVLVLGHLEYRDGLTFMERSEQLNEVRLLWHSYFAEHVRSIGIEDPYGDVLWFIQPSHPHHEEQRHEHFHRYLEGTMELIQQTVMEDKGLALTFVISSAACRWLDVSQQYERLHLLRHLRFGGGLPAILRDQQEDSEELACQDAYRMKQKVDVLAAHLDAGKVDEFHAGFDELMMNVVALNPATNAALAVEIYYGIALILLGHINRFGLQSDVGDYSKLMKFDEHPSLSEAFIYLYQVAGRIFESNRLKEKDRAAKVIDRVCDYIIANLSEDLSLVRLAEVHYFNPSYLSRLFKQEKGMNLSEFIEQCRITKAKELLANRDLKVREVAAAVGYEAAHSFTRFFKKTTGLSPQEYRDQLIGGAV</sequence>
<evidence type="ECO:0008006" key="9">
    <source>
        <dbReference type="Google" id="ProtNLM"/>
    </source>
</evidence>
<accession>A0A916QCD1</accession>
<dbReference type="InterPro" id="IPR018060">
    <property type="entry name" value="HTH_AraC"/>
</dbReference>
<dbReference type="PROSITE" id="PS01124">
    <property type="entry name" value="HTH_ARAC_FAMILY_2"/>
    <property type="match status" value="1"/>
</dbReference>
<dbReference type="Pfam" id="PF12833">
    <property type="entry name" value="HTH_18"/>
    <property type="match status" value="1"/>
</dbReference>
<evidence type="ECO:0000259" key="5">
    <source>
        <dbReference type="PROSITE" id="PS01124"/>
    </source>
</evidence>
<evidence type="ECO:0000256" key="4">
    <source>
        <dbReference type="PROSITE-ProRule" id="PRU00169"/>
    </source>
</evidence>
<dbReference type="InterPro" id="IPR020449">
    <property type="entry name" value="Tscrpt_reg_AraC-type_HTH"/>
</dbReference>
<evidence type="ECO:0000256" key="2">
    <source>
        <dbReference type="ARBA" id="ARBA00023125"/>
    </source>
</evidence>
<reference evidence="7" key="2">
    <citation type="journal article" date="2021" name="Data Brief">
        <title>Draft genome sequence data of the facultative, thermophilic, xylanolytic bacterium Paenibacillus sp. strain DA-C8.</title>
        <authorList>
            <person name="Chhe C."/>
            <person name="Uke A."/>
            <person name="Baramee S."/>
            <person name="Ungkulpasvich U."/>
            <person name="Tachaapaikoon C."/>
            <person name="Pason P."/>
            <person name="Waeonukul R."/>
            <person name="Ratanakhanokchai K."/>
            <person name="Kosugi A."/>
        </authorList>
    </citation>
    <scope>NUCLEOTIDE SEQUENCE</scope>
    <source>
        <strain evidence="7">DA-C8</strain>
    </source>
</reference>
<evidence type="ECO:0000313" key="7">
    <source>
        <dbReference type="EMBL" id="GFR36959.1"/>
    </source>
</evidence>
<keyword evidence="2" id="KW-0238">DNA-binding</keyword>
<keyword evidence="3" id="KW-0804">Transcription</keyword>
<dbReference type="GO" id="GO:0043565">
    <property type="term" value="F:sequence-specific DNA binding"/>
    <property type="evidence" value="ECO:0007669"/>
    <property type="project" value="InterPro"/>
</dbReference>
<name>A0A916QCD1_9BACL</name>
<dbReference type="InterPro" id="IPR001789">
    <property type="entry name" value="Sig_transdc_resp-reg_receiver"/>
</dbReference>
<dbReference type="InterPro" id="IPR011006">
    <property type="entry name" value="CheY-like_superfamily"/>
</dbReference>
<dbReference type="EMBL" id="BMAQ01000002">
    <property type="protein sequence ID" value="GFR36959.1"/>
    <property type="molecule type" value="Genomic_DNA"/>
</dbReference>
<evidence type="ECO:0000256" key="1">
    <source>
        <dbReference type="ARBA" id="ARBA00023015"/>
    </source>
</evidence>
<gene>
    <name evidence="7" type="ORF">PRECH8_02550</name>
</gene>
<proteinExistence type="predicted"/>